<organism evidence="1 2">
    <name type="scientific">Periplaneta americana</name>
    <name type="common">American cockroach</name>
    <name type="synonym">Blatta americana</name>
    <dbReference type="NCBI Taxonomy" id="6978"/>
    <lineage>
        <taxon>Eukaryota</taxon>
        <taxon>Metazoa</taxon>
        <taxon>Ecdysozoa</taxon>
        <taxon>Arthropoda</taxon>
        <taxon>Hexapoda</taxon>
        <taxon>Insecta</taxon>
        <taxon>Pterygota</taxon>
        <taxon>Neoptera</taxon>
        <taxon>Polyneoptera</taxon>
        <taxon>Dictyoptera</taxon>
        <taxon>Blattodea</taxon>
        <taxon>Blattoidea</taxon>
        <taxon>Blattidae</taxon>
        <taxon>Blattinae</taxon>
        <taxon>Periplaneta</taxon>
    </lineage>
</organism>
<protein>
    <submittedName>
        <fullName evidence="1">Uncharacterized protein</fullName>
    </submittedName>
</protein>
<name>A0ABQ8SZB8_PERAM</name>
<comment type="caution">
    <text evidence="1">The sequence shown here is derived from an EMBL/GenBank/DDBJ whole genome shotgun (WGS) entry which is preliminary data.</text>
</comment>
<sequence length="147" mass="16762">MNPGFLKSHPVCKQRFTIVQYTYGIVNGREETFNAANTGSILNSDEFRFLQEPSLTLLMKIMYMDVSIIELQSWKGVANGVDPEANCTSRNADIDPRLLSKQWSVARKVMYLRQTARFDADSASSLVSYELLMFLLIFHTAICIRQL</sequence>
<proteinExistence type="predicted"/>
<accession>A0ABQ8SZB8</accession>
<evidence type="ECO:0000313" key="1">
    <source>
        <dbReference type="EMBL" id="KAJ4438810.1"/>
    </source>
</evidence>
<evidence type="ECO:0000313" key="2">
    <source>
        <dbReference type="Proteomes" id="UP001148838"/>
    </source>
</evidence>
<reference evidence="1 2" key="1">
    <citation type="journal article" date="2022" name="Allergy">
        <title>Genome assembly and annotation of Periplaneta americana reveal a comprehensive cockroach allergen profile.</title>
        <authorList>
            <person name="Wang L."/>
            <person name="Xiong Q."/>
            <person name="Saelim N."/>
            <person name="Wang L."/>
            <person name="Nong W."/>
            <person name="Wan A.T."/>
            <person name="Shi M."/>
            <person name="Liu X."/>
            <person name="Cao Q."/>
            <person name="Hui J.H.L."/>
            <person name="Sookrung N."/>
            <person name="Leung T.F."/>
            <person name="Tungtrongchitr A."/>
            <person name="Tsui S.K.W."/>
        </authorList>
    </citation>
    <scope>NUCLEOTIDE SEQUENCE [LARGE SCALE GENOMIC DNA]</scope>
    <source>
        <strain evidence="1">PWHHKU_190912</strain>
    </source>
</reference>
<gene>
    <name evidence="1" type="ORF">ANN_14762</name>
</gene>
<keyword evidence="2" id="KW-1185">Reference proteome</keyword>
<dbReference type="Proteomes" id="UP001148838">
    <property type="component" value="Unassembled WGS sequence"/>
</dbReference>
<dbReference type="EMBL" id="JAJSOF020000019">
    <property type="protein sequence ID" value="KAJ4438810.1"/>
    <property type="molecule type" value="Genomic_DNA"/>
</dbReference>